<dbReference type="Gene3D" id="3.40.50.1820">
    <property type="entry name" value="alpha/beta hydrolase"/>
    <property type="match status" value="1"/>
</dbReference>
<comment type="similarity">
    <text evidence="1">Belongs to the AB hydrolase superfamily.</text>
</comment>
<evidence type="ECO:0000259" key="2">
    <source>
        <dbReference type="Pfam" id="PF00561"/>
    </source>
</evidence>
<dbReference type="InterPro" id="IPR000073">
    <property type="entry name" value="AB_hydrolase_1"/>
</dbReference>
<feature type="domain" description="AB hydrolase-1" evidence="2">
    <location>
        <begin position="19"/>
        <end position="170"/>
    </location>
</feature>
<dbReference type="InterPro" id="IPR029058">
    <property type="entry name" value="AB_hydrolase_fold"/>
</dbReference>
<dbReference type="GO" id="GO:0016787">
    <property type="term" value="F:hydrolase activity"/>
    <property type="evidence" value="ECO:0007669"/>
    <property type="project" value="UniProtKB-KW"/>
</dbReference>
<accession>A0A7K1SYZ0</accession>
<evidence type="ECO:0000313" key="3">
    <source>
        <dbReference type="EMBL" id="MVN22477.1"/>
    </source>
</evidence>
<dbReference type="PRINTS" id="PR00111">
    <property type="entry name" value="ABHYDROLASE"/>
</dbReference>
<keyword evidence="3" id="KW-0378">Hydrolase</keyword>
<comment type="caution">
    <text evidence="3">The sequence shown here is derived from an EMBL/GenBank/DDBJ whole genome shotgun (WGS) entry which is preliminary data.</text>
</comment>
<name>A0A7K1SYZ0_9SPHI</name>
<evidence type="ECO:0000256" key="1">
    <source>
        <dbReference type="ARBA" id="ARBA00008645"/>
    </source>
</evidence>
<dbReference type="PANTHER" id="PTHR43039">
    <property type="entry name" value="ESTERASE-RELATED"/>
    <property type="match status" value="1"/>
</dbReference>
<sequence length="269" mass="30143">MTDILKRNNVKIFGNGKETILFAHGFGGDQKVWKYVYNAFTENYRVILFDYVGSGNSDHSAYKPELYNSLRGFAQDVLDICAALQLHQVIYVGHSVSSMIGLLAALEEPDYFQKLIFLGPSARYLNDGDYIGGLERSDLDGLFEMLDNNYLGFSQMMAPAIMGEKNSLEKQEELTESFIAADPAISQNFARVTLLSDHRHKLPFLTVPSLTVQCMDDVMAPETAGQYIHENTIGNIYLELHTSGHCPHLSAPEKVIKAIKDYIKTEIFA</sequence>
<dbReference type="EMBL" id="WPIK01000011">
    <property type="protein sequence ID" value="MVN22477.1"/>
    <property type="molecule type" value="Genomic_DNA"/>
</dbReference>
<proteinExistence type="inferred from homology"/>
<evidence type="ECO:0000313" key="4">
    <source>
        <dbReference type="Proteomes" id="UP000462014"/>
    </source>
</evidence>
<dbReference type="RefSeq" id="WP_157567763.1">
    <property type="nucleotide sequence ID" value="NZ_WPIK01000011.1"/>
</dbReference>
<reference evidence="3 4" key="1">
    <citation type="submission" date="2019-12" db="EMBL/GenBank/DDBJ databases">
        <title>Mucilaginibacter sp. HMF7410 genome sequencing and assembly.</title>
        <authorList>
            <person name="Kang H."/>
            <person name="Cha I."/>
            <person name="Kim H."/>
            <person name="Joh K."/>
        </authorList>
    </citation>
    <scope>NUCLEOTIDE SEQUENCE [LARGE SCALE GENOMIC DNA]</scope>
    <source>
        <strain evidence="3 4">HMF7410</strain>
    </source>
</reference>
<gene>
    <name evidence="3" type="ORF">GO621_13135</name>
</gene>
<dbReference type="Proteomes" id="UP000462014">
    <property type="component" value="Unassembled WGS sequence"/>
</dbReference>
<dbReference type="AlphaFoldDB" id="A0A7K1SYZ0"/>
<keyword evidence="4" id="KW-1185">Reference proteome</keyword>
<organism evidence="3 4">
    <name type="scientific">Mucilaginibacter arboris</name>
    <dbReference type="NCBI Taxonomy" id="2682090"/>
    <lineage>
        <taxon>Bacteria</taxon>
        <taxon>Pseudomonadati</taxon>
        <taxon>Bacteroidota</taxon>
        <taxon>Sphingobacteriia</taxon>
        <taxon>Sphingobacteriales</taxon>
        <taxon>Sphingobacteriaceae</taxon>
        <taxon>Mucilaginibacter</taxon>
    </lineage>
</organism>
<dbReference type="Pfam" id="PF00561">
    <property type="entry name" value="Abhydrolase_1"/>
    <property type="match status" value="1"/>
</dbReference>
<dbReference type="SUPFAM" id="SSF53474">
    <property type="entry name" value="alpha/beta-Hydrolases"/>
    <property type="match status" value="1"/>
</dbReference>
<protein>
    <submittedName>
        <fullName evidence="3">Alpha/beta fold hydrolase</fullName>
    </submittedName>
</protein>